<accession>A0A0F9S5C3</accession>
<name>A0A0F9S5C3_9ZZZZ</name>
<dbReference type="EMBL" id="LAZR01000568">
    <property type="protein sequence ID" value="KKN64070.1"/>
    <property type="molecule type" value="Genomic_DNA"/>
</dbReference>
<sequence length="127" mass="15196">MKNISFFIGEEVRCNNVGCYNTQIERIIGKLGQHLIFCSKQCLESFYSYYDKYEDFQAKFLRQLECSILPESLLFVDYTYFYLDYAKEKNLPTIYGSLGYFRSLPREKDFGFFNLDLKKEILLEDLF</sequence>
<protein>
    <submittedName>
        <fullName evidence="1">Uncharacterized protein</fullName>
    </submittedName>
</protein>
<organism evidence="1">
    <name type="scientific">marine sediment metagenome</name>
    <dbReference type="NCBI Taxonomy" id="412755"/>
    <lineage>
        <taxon>unclassified sequences</taxon>
        <taxon>metagenomes</taxon>
        <taxon>ecological metagenomes</taxon>
    </lineage>
</organism>
<evidence type="ECO:0000313" key="1">
    <source>
        <dbReference type="EMBL" id="KKN64070.1"/>
    </source>
</evidence>
<reference evidence="1" key="1">
    <citation type="journal article" date="2015" name="Nature">
        <title>Complex archaea that bridge the gap between prokaryotes and eukaryotes.</title>
        <authorList>
            <person name="Spang A."/>
            <person name="Saw J.H."/>
            <person name="Jorgensen S.L."/>
            <person name="Zaremba-Niedzwiedzka K."/>
            <person name="Martijn J."/>
            <person name="Lind A.E."/>
            <person name="van Eijk R."/>
            <person name="Schleper C."/>
            <person name="Guy L."/>
            <person name="Ettema T.J."/>
        </authorList>
    </citation>
    <scope>NUCLEOTIDE SEQUENCE</scope>
</reference>
<proteinExistence type="predicted"/>
<dbReference type="AlphaFoldDB" id="A0A0F9S5C3"/>
<comment type="caution">
    <text evidence="1">The sequence shown here is derived from an EMBL/GenBank/DDBJ whole genome shotgun (WGS) entry which is preliminary data.</text>
</comment>
<gene>
    <name evidence="1" type="ORF">LCGC14_0494970</name>
</gene>